<evidence type="ECO:0000313" key="2">
    <source>
        <dbReference type="Proteomes" id="UP001642260"/>
    </source>
</evidence>
<dbReference type="AlphaFoldDB" id="A0ABC8J0G4"/>
<evidence type="ECO:0000313" key="1">
    <source>
        <dbReference type="EMBL" id="CAH8308083.1"/>
    </source>
</evidence>
<comment type="caution">
    <text evidence="1">The sequence shown here is derived from an EMBL/GenBank/DDBJ whole genome shotgun (WGS) entry which is preliminary data.</text>
</comment>
<proteinExistence type="predicted"/>
<reference evidence="1 2" key="1">
    <citation type="submission" date="2022-03" db="EMBL/GenBank/DDBJ databases">
        <authorList>
            <person name="Macdonald S."/>
            <person name="Ahmed S."/>
            <person name="Newling K."/>
        </authorList>
    </citation>
    <scope>NUCLEOTIDE SEQUENCE [LARGE SCALE GENOMIC DNA]</scope>
</reference>
<dbReference type="PANTHER" id="PTHR32487">
    <property type="entry name" value="3-OXO-DELTA(4,5)-STEROID 5-BETA-REDUCTASE"/>
    <property type="match status" value="1"/>
</dbReference>
<gene>
    <name evidence="1" type="ORF">ERUC_LOCUS5092</name>
</gene>
<accession>A0ABC8J0G4</accession>
<dbReference type="Proteomes" id="UP001642260">
    <property type="component" value="Unassembled WGS sequence"/>
</dbReference>
<dbReference type="PANTHER" id="PTHR32487:SF0">
    <property type="entry name" value="3-OXO-DELTA(4,5)-STEROID 5-BETA-REDUCTASE"/>
    <property type="match status" value="1"/>
</dbReference>
<sequence length="66" mass="7676">MTASDADLIIVHQIRAKVDPYAKNEAFKCSNADVFKWKHLGNILAEKFGFEENVKMMKGKMWGMWR</sequence>
<keyword evidence="2" id="KW-1185">Reference proteome</keyword>
<name>A0ABC8J0G4_ERUVS</name>
<organism evidence="1 2">
    <name type="scientific">Eruca vesicaria subsp. sativa</name>
    <name type="common">Garden rocket</name>
    <name type="synonym">Eruca sativa</name>
    <dbReference type="NCBI Taxonomy" id="29727"/>
    <lineage>
        <taxon>Eukaryota</taxon>
        <taxon>Viridiplantae</taxon>
        <taxon>Streptophyta</taxon>
        <taxon>Embryophyta</taxon>
        <taxon>Tracheophyta</taxon>
        <taxon>Spermatophyta</taxon>
        <taxon>Magnoliopsida</taxon>
        <taxon>eudicotyledons</taxon>
        <taxon>Gunneridae</taxon>
        <taxon>Pentapetalae</taxon>
        <taxon>rosids</taxon>
        <taxon>malvids</taxon>
        <taxon>Brassicales</taxon>
        <taxon>Brassicaceae</taxon>
        <taxon>Brassiceae</taxon>
        <taxon>Eruca</taxon>
    </lineage>
</organism>
<protein>
    <submittedName>
        <fullName evidence="1">Uncharacterized protein</fullName>
    </submittedName>
</protein>
<dbReference type="Gene3D" id="3.40.50.720">
    <property type="entry name" value="NAD(P)-binding Rossmann-like Domain"/>
    <property type="match status" value="1"/>
</dbReference>
<dbReference type="EMBL" id="CAKOAT010068711">
    <property type="protein sequence ID" value="CAH8308083.1"/>
    <property type="molecule type" value="Genomic_DNA"/>
</dbReference>